<feature type="region of interest" description="Disordered" evidence="2">
    <location>
        <begin position="1727"/>
        <end position="1774"/>
    </location>
</feature>
<evidence type="ECO:0000313" key="4">
    <source>
        <dbReference type="EMBL" id="EDO14686.1"/>
    </source>
</evidence>
<dbReference type="GO" id="GO:0032065">
    <property type="term" value="P:maintenance of protein location in cell cortex"/>
    <property type="evidence" value="ECO:0007669"/>
    <property type="project" value="InterPro"/>
</dbReference>
<feature type="compositionally biased region" description="Polar residues" evidence="2">
    <location>
        <begin position="1988"/>
        <end position="2000"/>
    </location>
</feature>
<dbReference type="GO" id="GO:0005543">
    <property type="term" value="F:phospholipid binding"/>
    <property type="evidence" value="ECO:0007669"/>
    <property type="project" value="InterPro"/>
</dbReference>
<dbReference type="PROSITE" id="PS50003">
    <property type="entry name" value="PH_DOMAIN"/>
    <property type="match status" value="1"/>
</dbReference>
<dbReference type="GO" id="GO:0005739">
    <property type="term" value="C:mitochondrion"/>
    <property type="evidence" value="ECO:0007669"/>
    <property type="project" value="TreeGrafter"/>
</dbReference>
<dbReference type="Pfam" id="PF12814">
    <property type="entry name" value="Mcp5_PH"/>
    <property type="match status" value="1"/>
</dbReference>
<feature type="region of interest" description="Disordered" evidence="2">
    <location>
        <begin position="1959"/>
        <end position="2007"/>
    </location>
</feature>
<feature type="coiled-coil region" evidence="1">
    <location>
        <begin position="98"/>
        <end position="171"/>
    </location>
</feature>
<feature type="region of interest" description="Disordered" evidence="2">
    <location>
        <begin position="751"/>
        <end position="775"/>
    </location>
</feature>
<dbReference type="HOGENOM" id="CLU_000674_0_0_1"/>
<dbReference type="EMBL" id="DS480522">
    <property type="protein sequence ID" value="EDO14686.1"/>
    <property type="molecule type" value="Genomic_DNA"/>
</dbReference>
<evidence type="ECO:0000256" key="2">
    <source>
        <dbReference type="SAM" id="MobiDB-lite"/>
    </source>
</evidence>
<protein>
    <recommendedName>
        <fullName evidence="3">PH domain-containing protein</fullName>
    </recommendedName>
</protein>
<gene>
    <name evidence="4" type="ORF">Kpol_344p6</name>
</gene>
<dbReference type="GO" id="GO:0015631">
    <property type="term" value="F:tubulin binding"/>
    <property type="evidence" value="ECO:0007669"/>
    <property type="project" value="TreeGrafter"/>
</dbReference>
<evidence type="ECO:0000259" key="3">
    <source>
        <dbReference type="PROSITE" id="PS50003"/>
    </source>
</evidence>
<keyword evidence="5" id="KW-1185">Reference proteome</keyword>
<dbReference type="PANTHER" id="PTHR28190:SF1">
    <property type="entry name" value="NUCLEAR MIGRATION PROTEIN NUM1"/>
    <property type="match status" value="1"/>
</dbReference>
<dbReference type="SMART" id="SM00233">
    <property type="entry name" value="PH"/>
    <property type="match status" value="1"/>
</dbReference>
<feature type="compositionally biased region" description="Low complexity" evidence="2">
    <location>
        <begin position="1968"/>
        <end position="1979"/>
    </location>
</feature>
<accession>A7TSS2</accession>
<reference evidence="4 5" key="1">
    <citation type="journal article" date="2007" name="Proc. Natl. Acad. Sci. U.S.A.">
        <title>Independent sorting-out of thousands of duplicated gene pairs in two yeast species descended from a whole-genome duplication.</title>
        <authorList>
            <person name="Scannell D.R."/>
            <person name="Frank A.C."/>
            <person name="Conant G.C."/>
            <person name="Byrne K.P."/>
            <person name="Woolfit M."/>
            <person name="Wolfe K.H."/>
        </authorList>
    </citation>
    <scope>NUCLEOTIDE SEQUENCE [LARGE SCALE GENOMIC DNA]</scope>
    <source>
        <strain evidence="5">ATCC 22028 / DSM 70294 / BCRC 21397 / CBS 2163 / NBRC 10782 / NRRL Y-8283 / UCD 57-17</strain>
    </source>
</reference>
<dbReference type="OrthoDB" id="2149224at2759"/>
<dbReference type="CDD" id="cd13365">
    <property type="entry name" value="PH_PLC_plant-like"/>
    <property type="match status" value="1"/>
</dbReference>
<organism evidence="5">
    <name type="scientific">Vanderwaltozyma polyspora (strain ATCC 22028 / DSM 70294 / BCRC 21397 / CBS 2163 / NBRC 10782 / NRRL Y-8283 / UCD 57-17)</name>
    <name type="common">Kluyveromyces polysporus</name>
    <dbReference type="NCBI Taxonomy" id="436907"/>
    <lineage>
        <taxon>Eukaryota</taxon>
        <taxon>Fungi</taxon>
        <taxon>Dikarya</taxon>
        <taxon>Ascomycota</taxon>
        <taxon>Saccharomycotina</taxon>
        <taxon>Saccharomycetes</taxon>
        <taxon>Saccharomycetales</taxon>
        <taxon>Saccharomycetaceae</taxon>
        <taxon>Vanderwaltozyma</taxon>
    </lineage>
</organism>
<feature type="coiled-coil region" evidence="1">
    <location>
        <begin position="1065"/>
        <end position="1134"/>
    </location>
</feature>
<feature type="compositionally biased region" description="Polar residues" evidence="2">
    <location>
        <begin position="1751"/>
        <end position="1763"/>
    </location>
</feature>
<dbReference type="KEGG" id="vpo:Kpol_344p6"/>
<feature type="region of interest" description="Disordered" evidence="2">
    <location>
        <begin position="1182"/>
        <end position="1208"/>
    </location>
</feature>
<dbReference type="SUPFAM" id="SSF50729">
    <property type="entry name" value="PH domain-like"/>
    <property type="match status" value="1"/>
</dbReference>
<sequence length="2007" mass="228579">MTKSKKTNFAAAALDDINEKVNDQFQNIVDNEKKIHGINQSTAETRNTSNTTNNNNFKNRHFSFSTILSKRDRTSTGSMFADNVNNGNDNMNFVMDLSDNLLIECRRLQGEIERKSKKLNQYESKYNKLIDENKSLTENYQNEFTNLNKLISDLKEQNTQLNEKIIQQNDTLNKSDQRNKDLVFNSNSDMESTYGSETKMNIEEMIIAIEKQGNKIIPLKEYNGNLENIREWEFPSENYLIEKSQKFDKVLISKDELHNLNNPTLNFLQSTLSKLGYKAVKEDEVQKDNRVPEIEYSIDDIIENDAFDNSSVAKMAKKLNLTVLSNDDFNDLQNLIQHPTTEYLNKKVMETDNIMIDKNEYDLLMNNLKNPDLDEISILARENGYILVNANDINKFENSSDENITDGINNGEYILLRTTEYETLAQQSNTNINKEEVINLCSKFDLIPLSQRKYDELIKGPDEETMSKFASEFGYVALPREEFDILQSKIESPTEDVIEKYTDERGLMVIKKVEYEALNSKINNISKLDLENMAEKLSMKVLTNDAYDSMVNEINNRSARSTTPPASRVLASKQFFEQVIREENDHQDKILHSTKKMGFVTLSNKEYTQLKENQKDHILTKTDIYNGAKNFELTVLPTDEYKQLLKRKNFRNSLTYDDIKQFAAKFDMKLTPIGLSEYDSPRGKVKNSSLMFRGLNESNLSILSTETQSIYYDAAANIDKSRPSSSVLLSESRPESPFIRKSTPLKKNIDIATDKSSITEENTGTEDGDDASINTMSDSVTDNAESERHDFSLLELKNKALEFGYRLIPLDVEVNSEETKSGSSVNIVNESIVSNPSQSSGRLVFSDGSRDQNIDSFNFETENSNVSTQPPSTNNYVDNNELSKEYLEEKANDLGLMLITETEFMDLNRDKVPIYTEESIREEAKLLNLAVLEINELNSLHIKADYDNISTPELRDIVEKRGYQLLSEQEVENIKEEFKESLLSPTNIQENISQLGYSIVPTERYTIEMSERSNLDKECIKLKEQNEELQLKVEELTMPETRAVEKESKEGNNEENKQLELQNSIDRLIIENENLSSDINNIEDTHNALKDDHIVLVSNHEELKLQLETLTVHKEDLERRIDELEDMKIAESELNLPFLKQRAIELGMVIISKEEHDDFVGQSFLENTGKFDYPDDFVRTHSRNKSSASNRLSSAITDSEGRHSDESLTSDLLSKNLNNIKEEENFGSQVQFDEGISENKAPVLTEEGVRNLATDFNLIVLTRDEYTKLTLAVENPNNGLEFASLDSVNSELSKLTKYTEKITVQEESHGSRSSSKQGIVDSSSLEDSLDELLKYKTPQSTVGKSADFESNTVANIERKLSFDEITHEAEEMGFMLVNKDEHKELLKRIEEKTPAESDLDLNGIKDKASKYNCVVLESDEFKAIKQKIDNSEISAENIINEAPKYDLVVLPSNDYEELNNKLKNPVLTEKQLREQVAAFDSILLPQIEYGQLQEKLKNPDLSKKQLEEYASQHNFIIVDADEYNSTKGNGENRNLTKEELISEAENFDLVTISKDEFNLMRNEFEYPTLNRQQLTERAIEFDSVIVDAKEYKQMEKAIQNPIITKEQIADQAPNFNLILLEEEEYEKLLDKEPVEKYANQSRNVSEPINDIGNVRASAKNFGLLCVPENAYISTPNAPTPNPDEDVVLPSSYYQQLLSTNDVSLSGVTNSDLEQEVRKRGLTISSNEANINSFLPPPPIGPASEYPRSHTRSSSKNGNHSEYSSYHGRTPSNTDASVLSRIESGTVNHAYMSQTMNDVVSLPTIASFSEPSMIPALTQTVIGEYLFKYYRRLGKFGGESRHERYFWIHPYTLTLYWSSSNPVLDNPSANKTKGVAILGVESVADNNPYPVGLYHKSIVVKTESRNVKFTCSTRQRHNIWFNSLRYLLQRNMEGIKVNELVDDLSDNMYSGKIFPLPGETSKTANSRLSGSRRVIPSSSSNLGHRSRLPANSSPLLKTNSGLFKRSHH</sequence>
<feature type="domain" description="PH" evidence="3">
    <location>
        <begin position="1818"/>
        <end position="1928"/>
    </location>
</feature>
<feature type="compositionally biased region" description="Polar residues" evidence="2">
    <location>
        <begin position="1185"/>
        <end position="1197"/>
    </location>
</feature>
<dbReference type="OMA" id="VWYNSLR"/>
<dbReference type="Proteomes" id="UP000000267">
    <property type="component" value="Unassembled WGS sequence"/>
</dbReference>
<keyword evidence="1" id="KW-0175">Coiled coil</keyword>
<dbReference type="GO" id="GO:0000226">
    <property type="term" value="P:microtubule cytoskeleton organization"/>
    <property type="evidence" value="ECO:0007669"/>
    <property type="project" value="TreeGrafter"/>
</dbReference>
<name>A7TSS2_VANPO</name>
<evidence type="ECO:0000313" key="5">
    <source>
        <dbReference type="Proteomes" id="UP000000267"/>
    </source>
</evidence>
<dbReference type="InterPro" id="IPR053005">
    <property type="entry name" value="Nuclear_Pos-Cytoskel_Interact"/>
</dbReference>
<proteinExistence type="predicted"/>
<evidence type="ECO:0000256" key="1">
    <source>
        <dbReference type="SAM" id="Coils"/>
    </source>
</evidence>
<dbReference type="PANTHER" id="PTHR28190">
    <property type="entry name" value="NUCLEAR MIGRATION PROTEIN NUM1"/>
    <property type="match status" value="1"/>
</dbReference>
<dbReference type="GO" id="GO:0005938">
    <property type="term" value="C:cell cortex"/>
    <property type="evidence" value="ECO:0007669"/>
    <property type="project" value="InterPro"/>
</dbReference>
<dbReference type="STRING" id="436907.A7TSS2"/>
<dbReference type="InterPro" id="IPR024774">
    <property type="entry name" value="PH_dom-Mcp5-type"/>
</dbReference>
<dbReference type="RefSeq" id="XP_001642544.1">
    <property type="nucleotide sequence ID" value="XM_001642494.1"/>
</dbReference>
<dbReference type="eggNOG" id="ENOG502QRR7">
    <property type="taxonomic scope" value="Eukaryota"/>
</dbReference>
<dbReference type="FunCoup" id="A7TSS2">
    <property type="interactions" value="226"/>
</dbReference>
<dbReference type="InterPro" id="IPR001849">
    <property type="entry name" value="PH_domain"/>
</dbReference>
<dbReference type="InParanoid" id="A7TSS2"/>
<dbReference type="GeneID" id="5542705"/>